<evidence type="ECO:0000313" key="4">
    <source>
        <dbReference type="EMBL" id="ENW02647.1"/>
    </source>
</evidence>
<dbReference type="PANTHER" id="PTHR11092">
    <property type="entry name" value="SUGAR NUCLEOTIDE EPIMERASE RELATED"/>
    <property type="match status" value="1"/>
</dbReference>
<dbReference type="SUPFAM" id="SSF51735">
    <property type="entry name" value="NAD(P)-binding Rossmann-fold domains"/>
    <property type="match status" value="1"/>
</dbReference>
<evidence type="ECO:0000313" key="5">
    <source>
        <dbReference type="Proteomes" id="UP000018417"/>
    </source>
</evidence>
<comment type="similarity">
    <text evidence="1">Belongs to the NAD(P)-dependent epimerase/dehydratase family. SDR39U1 subfamily.</text>
</comment>
<dbReference type="InterPro" id="IPR010099">
    <property type="entry name" value="SDR39U1"/>
</dbReference>
<organism evidence="4 5">
    <name type="scientific">Acinetobacter beijerinckii ANC 3835</name>
    <dbReference type="NCBI Taxonomy" id="1217649"/>
    <lineage>
        <taxon>Bacteria</taxon>
        <taxon>Pseudomonadati</taxon>
        <taxon>Pseudomonadota</taxon>
        <taxon>Gammaproteobacteria</taxon>
        <taxon>Moraxellales</taxon>
        <taxon>Moraxellaceae</taxon>
        <taxon>Acinetobacter</taxon>
    </lineage>
</organism>
<accession>N9DXK4</accession>
<dbReference type="Pfam" id="PF08338">
    <property type="entry name" value="DUF1731"/>
    <property type="match status" value="1"/>
</dbReference>
<protein>
    <submittedName>
        <fullName evidence="4">TIGR01777 family protein</fullName>
    </submittedName>
</protein>
<feature type="domain" description="DUF1731" evidence="3">
    <location>
        <begin position="251"/>
        <end position="297"/>
    </location>
</feature>
<dbReference type="HOGENOM" id="CLU_047373_0_3_6"/>
<evidence type="ECO:0000256" key="1">
    <source>
        <dbReference type="ARBA" id="ARBA00009353"/>
    </source>
</evidence>
<evidence type="ECO:0000259" key="2">
    <source>
        <dbReference type="Pfam" id="PF01370"/>
    </source>
</evidence>
<dbReference type="InterPro" id="IPR001509">
    <property type="entry name" value="Epimerase_deHydtase"/>
</dbReference>
<dbReference type="RefSeq" id="WP_005056444.1">
    <property type="nucleotide sequence ID" value="NZ_KB849762.1"/>
</dbReference>
<dbReference type="EMBL" id="APQK01000018">
    <property type="protein sequence ID" value="ENW02647.1"/>
    <property type="molecule type" value="Genomic_DNA"/>
</dbReference>
<evidence type="ECO:0000259" key="3">
    <source>
        <dbReference type="Pfam" id="PF08338"/>
    </source>
</evidence>
<dbReference type="AlphaFoldDB" id="N9DXK4"/>
<reference evidence="4 5" key="1">
    <citation type="submission" date="2013-02" db="EMBL/GenBank/DDBJ databases">
        <title>The Genome Sequence of Acinetobacter beijerinckii ANC 3835.</title>
        <authorList>
            <consortium name="The Broad Institute Genome Sequencing Platform"/>
            <consortium name="The Broad Institute Genome Sequencing Center for Infectious Disease"/>
            <person name="Cerqueira G."/>
            <person name="Feldgarden M."/>
            <person name="Courvalin P."/>
            <person name="Perichon B."/>
            <person name="Grillot-Courvalin C."/>
            <person name="Clermont D."/>
            <person name="Rocha E."/>
            <person name="Yoon E.-J."/>
            <person name="Nemec A."/>
            <person name="Walker B."/>
            <person name="Young S.K."/>
            <person name="Zeng Q."/>
            <person name="Gargeya S."/>
            <person name="Fitzgerald M."/>
            <person name="Haas B."/>
            <person name="Abouelleil A."/>
            <person name="Alvarado L."/>
            <person name="Arachchi H.M."/>
            <person name="Berlin A.M."/>
            <person name="Chapman S.B."/>
            <person name="Dewar J."/>
            <person name="Goldberg J."/>
            <person name="Griggs A."/>
            <person name="Gujja S."/>
            <person name="Hansen M."/>
            <person name="Howarth C."/>
            <person name="Imamovic A."/>
            <person name="Larimer J."/>
            <person name="McCowan C."/>
            <person name="Murphy C."/>
            <person name="Neiman D."/>
            <person name="Pearson M."/>
            <person name="Priest M."/>
            <person name="Roberts A."/>
            <person name="Saif S."/>
            <person name="Shea T."/>
            <person name="Sisk P."/>
            <person name="Sykes S."/>
            <person name="Wortman J."/>
            <person name="Nusbaum C."/>
            <person name="Birren B."/>
        </authorList>
    </citation>
    <scope>NUCLEOTIDE SEQUENCE [LARGE SCALE GENOMIC DNA]</scope>
    <source>
        <strain evidence="4 5">ANC 3835</strain>
    </source>
</reference>
<dbReference type="InterPro" id="IPR036291">
    <property type="entry name" value="NAD(P)-bd_dom_sf"/>
</dbReference>
<sequence>MKKMTVLVTGASGFIGSHLLPYLLENDFQVIALTRQKNKASHHSDLIWINHFDQIASTDIDYVINLAGENIGQKRWSDTRKQQLIQSRVEMTQQLYEWLERKSIFPKSIISGSAIGYYGIDPQEHWVDVCDENTPPQAIFMSELCQTWEQTALKFNQQNTKIIRLGVVFGNGGILPQMLLPIKLNVVAKIGSGQQPIVWIHIQDVLSAILFLMQLEASQKVYNLVAPEKINQHAFVKVAAKILKRKPLLSMPKCVFEMALGEQSQLILNGQYVEPQALLDHGFQFKFPTLDAALKDILLEN</sequence>
<gene>
    <name evidence="4" type="ORF">F934_03154</name>
</gene>
<dbReference type="Pfam" id="PF01370">
    <property type="entry name" value="Epimerase"/>
    <property type="match status" value="1"/>
</dbReference>
<dbReference type="OrthoDB" id="9801773at2"/>
<dbReference type="Gene3D" id="3.40.50.720">
    <property type="entry name" value="NAD(P)-binding Rossmann-like Domain"/>
    <property type="match status" value="1"/>
</dbReference>
<dbReference type="PATRIC" id="fig|1217649.3.peg.3072"/>
<dbReference type="NCBIfam" id="TIGR01777">
    <property type="entry name" value="yfcH"/>
    <property type="match status" value="1"/>
</dbReference>
<comment type="caution">
    <text evidence="4">The sequence shown here is derived from an EMBL/GenBank/DDBJ whole genome shotgun (WGS) entry which is preliminary data.</text>
</comment>
<dbReference type="InterPro" id="IPR013549">
    <property type="entry name" value="DUF1731"/>
</dbReference>
<proteinExistence type="inferred from homology"/>
<dbReference type="PANTHER" id="PTHR11092:SF0">
    <property type="entry name" value="EPIMERASE FAMILY PROTEIN SDR39U1"/>
    <property type="match status" value="1"/>
</dbReference>
<feature type="domain" description="NAD-dependent epimerase/dehydratase" evidence="2">
    <location>
        <begin position="6"/>
        <end position="224"/>
    </location>
</feature>
<name>N9DXK4_9GAMM</name>
<dbReference type="Proteomes" id="UP000018417">
    <property type="component" value="Unassembled WGS sequence"/>
</dbReference>